<proteinExistence type="inferred from homology"/>
<reference evidence="8" key="1">
    <citation type="submission" date="2023-07" db="EMBL/GenBank/DDBJ databases">
        <title>Duganella aceri sp. nov., isolated from tree sap.</title>
        <authorList>
            <person name="Kim I.S."/>
        </authorList>
    </citation>
    <scope>NUCLEOTIDE SEQUENCE [LARGE SCALE GENOMIC DNA]</scope>
    <source>
        <strain evidence="8">SAP-35</strain>
    </source>
</reference>
<organism evidence="7 8">
    <name type="scientific">Duganella aceris</name>
    <dbReference type="NCBI Taxonomy" id="2703883"/>
    <lineage>
        <taxon>Bacteria</taxon>
        <taxon>Pseudomonadati</taxon>
        <taxon>Pseudomonadota</taxon>
        <taxon>Betaproteobacteria</taxon>
        <taxon>Burkholderiales</taxon>
        <taxon>Oxalobacteraceae</taxon>
        <taxon>Telluria group</taxon>
        <taxon>Duganella</taxon>
    </lineage>
</organism>
<keyword evidence="5" id="KW-0175">Coiled coil</keyword>
<dbReference type="InterPro" id="IPR005119">
    <property type="entry name" value="LysR_subst-bd"/>
</dbReference>
<dbReference type="SUPFAM" id="SSF46785">
    <property type="entry name" value="Winged helix' DNA-binding domain"/>
    <property type="match status" value="1"/>
</dbReference>
<dbReference type="PANTHER" id="PTHR30537">
    <property type="entry name" value="HTH-TYPE TRANSCRIPTIONAL REGULATOR"/>
    <property type="match status" value="1"/>
</dbReference>
<name>A0ABX0FV67_9BURK</name>
<dbReference type="InterPro" id="IPR058163">
    <property type="entry name" value="LysR-type_TF_proteobact-type"/>
</dbReference>
<evidence type="ECO:0000256" key="5">
    <source>
        <dbReference type="SAM" id="Coils"/>
    </source>
</evidence>
<evidence type="ECO:0000259" key="6">
    <source>
        <dbReference type="PROSITE" id="PS50931"/>
    </source>
</evidence>
<dbReference type="SUPFAM" id="SSF53850">
    <property type="entry name" value="Periplasmic binding protein-like II"/>
    <property type="match status" value="1"/>
</dbReference>
<keyword evidence="4" id="KW-0804">Transcription</keyword>
<dbReference type="Gene3D" id="1.10.10.10">
    <property type="entry name" value="Winged helix-like DNA-binding domain superfamily/Winged helix DNA-binding domain"/>
    <property type="match status" value="1"/>
</dbReference>
<dbReference type="Pfam" id="PF03466">
    <property type="entry name" value="LysR_substrate"/>
    <property type="match status" value="1"/>
</dbReference>
<dbReference type="RefSeq" id="WP_166108468.1">
    <property type="nucleotide sequence ID" value="NZ_JAADJT010000021.1"/>
</dbReference>
<dbReference type="Pfam" id="PF00126">
    <property type="entry name" value="HTH_1"/>
    <property type="match status" value="1"/>
</dbReference>
<feature type="coiled-coil region" evidence="5">
    <location>
        <begin position="68"/>
        <end position="95"/>
    </location>
</feature>
<evidence type="ECO:0000313" key="8">
    <source>
        <dbReference type="Proteomes" id="UP000666369"/>
    </source>
</evidence>
<evidence type="ECO:0000256" key="2">
    <source>
        <dbReference type="ARBA" id="ARBA00023015"/>
    </source>
</evidence>
<evidence type="ECO:0000256" key="3">
    <source>
        <dbReference type="ARBA" id="ARBA00023125"/>
    </source>
</evidence>
<accession>A0ABX0FV67</accession>
<evidence type="ECO:0000256" key="4">
    <source>
        <dbReference type="ARBA" id="ARBA00023163"/>
    </source>
</evidence>
<keyword evidence="3" id="KW-0238">DNA-binding</keyword>
<evidence type="ECO:0000256" key="1">
    <source>
        <dbReference type="ARBA" id="ARBA00009437"/>
    </source>
</evidence>
<keyword evidence="2" id="KW-0805">Transcription regulation</keyword>
<dbReference type="Proteomes" id="UP000666369">
    <property type="component" value="Unassembled WGS sequence"/>
</dbReference>
<dbReference type="InterPro" id="IPR000847">
    <property type="entry name" value="LysR_HTH_N"/>
</dbReference>
<evidence type="ECO:0000313" key="7">
    <source>
        <dbReference type="EMBL" id="NGZ88349.1"/>
    </source>
</evidence>
<feature type="domain" description="HTH lysR-type" evidence="6">
    <location>
        <begin position="9"/>
        <end position="65"/>
    </location>
</feature>
<dbReference type="EMBL" id="JAADJT010000021">
    <property type="protein sequence ID" value="NGZ88349.1"/>
    <property type="molecule type" value="Genomic_DNA"/>
</dbReference>
<dbReference type="Gene3D" id="3.40.190.290">
    <property type="match status" value="1"/>
</dbReference>
<comment type="similarity">
    <text evidence="1">Belongs to the LysR transcriptional regulatory family.</text>
</comment>
<protein>
    <submittedName>
        <fullName evidence="7">LysR family transcriptional regulator</fullName>
    </submittedName>
</protein>
<comment type="caution">
    <text evidence="7">The sequence shown here is derived from an EMBL/GenBank/DDBJ whole genome shotgun (WGS) entry which is preliminary data.</text>
</comment>
<gene>
    <name evidence="7" type="ORF">GW587_29355</name>
</gene>
<sequence>MNIDIGSCDWNDLKTFLVVARSGTQAYAAKVLGQSQPTIGRRIRALERSLGSSLFYRDARGLSLTIDGMELLRNVERMESEAQSIQRRSAAQEELSGLLRVSAGGWLGAHLLAPAFARFHASQPQIQIHLTADAGSANLVRREVDVVIQTRRFDAPDLIERKLMQLPHALYGQADYLRLAGPVAAGGRGHALMVLTGADGEAGHGEWLRSHLGHARTGLRTECPEALLQWCRNGMGLALLPVAVAAAYPQLAPVPMPEAPAASTVWAGYHADLRCSPRLRALLDIVLETTVHVVNAH</sequence>
<dbReference type="InterPro" id="IPR036388">
    <property type="entry name" value="WH-like_DNA-bd_sf"/>
</dbReference>
<dbReference type="PROSITE" id="PS50931">
    <property type="entry name" value="HTH_LYSR"/>
    <property type="match status" value="1"/>
</dbReference>
<keyword evidence="8" id="KW-1185">Reference proteome</keyword>
<dbReference type="InterPro" id="IPR036390">
    <property type="entry name" value="WH_DNA-bd_sf"/>
</dbReference>
<dbReference type="PANTHER" id="PTHR30537:SF3">
    <property type="entry name" value="TRANSCRIPTIONAL REGULATORY PROTEIN"/>
    <property type="match status" value="1"/>
</dbReference>